<feature type="transmembrane region" description="Helical" evidence="1">
    <location>
        <begin position="222"/>
        <end position="242"/>
    </location>
</feature>
<feature type="transmembrane region" description="Helical" evidence="1">
    <location>
        <begin position="9"/>
        <end position="27"/>
    </location>
</feature>
<keyword evidence="1" id="KW-0472">Membrane</keyword>
<evidence type="ECO:0000313" key="4">
    <source>
        <dbReference type="Proteomes" id="UP001497527"/>
    </source>
</evidence>
<dbReference type="PANTHER" id="PTHR31061">
    <property type="entry name" value="LD22376P"/>
    <property type="match status" value="1"/>
</dbReference>
<gene>
    <name evidence="3" type="ORF">T190423A01A_10563</name>
</gene>
<feature type="transmembrane region" description="Helical" evidence="1">
    <location>
        <begin position="135"/>
        <end position="153"/>
    </location>
</feature>
<dbReference type="Proteomes" id="UP001497527">
    <property type="component" value="Unassembled WGS sequence"/>
</dbReference>
<dbReference type="RefSeq" id="WP_348714690.1">
    <property type="nucleotide sequence ID" value="NZ_CAXJIO010000010.1"/>
</dbReference>
<dbReference type="EMBL" id="CAXJIO010000010">
    <property type="protein sequence ID" value="CAL2102000.1"/>
    <property type="molecule type" value="Genomic_DNA"/>
</dbReference>
<dbReference type="GO" id="GO:0015019">
    <property type="term" value="F:heparan-alpha-glucosaminide N-acetyltransferase activity"/>
    <property type="evidence" value="ECO:0007669"/>
    <property type="project" value="UniProtKB-EC"/>
</dbReference>
<keyword evidence="1" id="KW-1133">Transmembrane helix</keyword>
<feature type="transmembrane region" description="Helical" evidence="1">
    <location>
        <begin position="334"/>
        <end position="355"/>
    </location>
</feature>
<protein>
    <submittedName>
        <fullName evidence="3">Heparan-alpha-glucosaminide N-acetyltransferase</fullName>
        <ecNumber evidence="3">2.3.1.78</ecNumber>
    </submittedName>
</protein>
<accession>A0ABM9P8U5</accession>
<proteinExistence type="predicted"/>
<comment type="caution">
    <text evidence="3">The sequence shown here is derived from an EMBL/GenBank/DDBJ whole genome shotgun (WGS) entry which is preliminary data.</text>
</comment>
<feature type="transmembrane region" description="Helical" evidence="1">
    <location>
        <begin position="193"/>
        <end position="215"/>
    </location>
</feature>
<evidence type="ECO:0000259" key="2">
    <source>
        <dbReference type="Pfam" id="PF07786"/>
    </source>
</evidence>
<evidence type="ECO:0000256" key="1">
    <source>
        <dbReference type="SAM" id="Phobius"/>
    </source>
</evidence>
<dbReference type="EC" id="2.3.1.78" evidence="3"/>
<evidence type="ECO:0000313" key="3">
    <source>
        <dbReference type="EMBL" id="CAL2102000.1"/>
    </source>
</evidence>
<dbReference type="Pfam" id="PF07786">
    <property type="entry name" value="HGSNAT_cat"/>
    <property type="match status" value="1"/>
</dbReference>
<name>A0ABM9P8U5_9FLAO</name>
<reference evidence="3 4" key="1">
    <citation type="submission" date="2024-05" db="EMBL/GenBank/DDBJ databases">
        <authorList>
            <person name="Duchaud E."/>
        </authorList>
    </citation>
    <scope>NUCLEOTIDE SEQUENCE [LARGE SCALE GENOMIC DNA]</scope>
    <source>
        <strain evidence="3">Ena-SAMPLE-TAB-13-05-2024-13:56:06:370-140308</strain>
    </source>
</reference>
<keyword evidence="4" id="KW-1185">Reference proteome</keyword>
<feature type="transmembrane region" description="Helical" evidence="1">
    <location>
        <begin position="248"/>
        <end position="271"/>
    </location>
</feature>
<keyword evidence="1" id="KW-0812">Transmembrane</keyword>
<feature type="transmembrane region" description="Helical" evidence="1">
    <location>
        <begin position="77"/>
        <end position="95"/>
    </location>
</feature>
<feature type="transmembrane region" description="Helical" evidence="1">
    <location>
        <begin position="47"/>
        <end position="65"/>
    </location>
</feature>
<keyword evidence="3" id="KW-0808">Transferase</keyword>
<feature type="transmembrane region" description="Helical" evidence="1">
    <location>
        <begin position="283"/>
        <end position="302"/>
    </location>
</feature>
<organism evidence="3 4">
    <name type="scientific">Tenacibaculum polynesiense</name>
    <dbReference type="NCBI Taxonomy" id="3137857"/>
    <lineage>
        <taxon>Bacteria</taxon>
        <taxon>Pseudomonadati</taxon>
        <taxon>Bacteroidota</taxon>
        <taxon>Flavobacteriia</taxon>
        <taxon>Flavobacteriales</taxon>
        <taxon>Flavobacteriaceae</taxon>
        <taxon>Tenacibaculum</taxon>
    </lineage>
</organism>
<feature type="domain" description="Heparan-alpha-glucosaminide N-acetyltransferase catalytic" evidence="2">
    <location>
        <begin position="3"/>
        <end position="153"/>
    </location>
</feature>
<sequence length="363" mass="41559">MQRIQSVDILRGLTILAMILVNNPGDWGHVYPPLLHAEWHGLTPTDLIFPFFIFIVGVSITLAYQHKKASRTIYKKIFIRSAKLIALGLFLNWFIPYFPFFESYETVRLPGVLQRIGIVFCITSFLYLNCTTKTLLHISFWGLVGYFIVLNYVPLPNGEVPSLARVPNNWANYIDVQLLDNHLWKPDYDPEGILSTIPAIISCIIGVLIGKVLLLKNTNVKLKYLFGSGSFALLIGYIWNVFFPINKALWSSSFVLVTAGWAILFLLIFYYVADVQQKTFGKICIYVGTNAITIYFLSSLVAKTFYLVNLNEQQNIHSFLYEHLYTSVITNNKLASLLYAFTVMLSYILLGFILFKRRIFIKV</sequence>
<dbReference type="PANTHER" id="PTHR31061:SF24">
    <property type="entry name" value="LD22376P"/>
    <property type="match status" value="1"/>
</dbReference>
<dbReference type="InterPro" id="IPR012429">
    <property type="entry name" value="HGSNAT_cat"/>
</dbReference>
<keyword evidence="3" id="KW-0012">Acyltransferase</keyword>
<feature type="transmembrane region" description="Helical" evidence="1">
    <location>
        <begin position="107"/>
        <end position="128"/>
    </location>
</feature>